<evidence type="ECO:0000313" key="1">
    <source>
        <dbReference type="EMBL" id="KAI7837074.1"/>
    </source>
</evidence>
<dbReference type="Gene3D" id="3.30.300.20">
    <property type="match status" value="1"/>
</dbReference>
<proteinExistence type="predicted"/>
<dbReference type="Proteomes" id="UP001205105">
    <property type="component" value="Unassembled WGS sequence"/>
</dbReference>
<dbReference type="InterPro" id="IPR015946">
    <property type="entry name" value="KH_dom-like_a/b"/>
</dbReference>
<dbReference type="Pfam" id="PF02033">
    <property type="entry name" value="RBFA"/>
    <property type="match status" value="1"/>
</dbReference>
<accession>A0AAD5DMH0</accession>
<name>A0AAD5DMH0_9CHLO</name>
<gene>
    <name evidence="1" type="ORF">COHA_009072</name>
</gene>
<organism evidence="1 2">
    <name type="scientific">Chlorella ohadii</name>
    <dbReference type="NCBI Taxonomy" id="2649997"/>
    <lineage>
        <taxon>Eukaryota</taxon>
        <taxon>Viridiplantae</taxon>
        <taxon>Chlorophyta</taxon>
        <taxon>core chlorophytes</taxon>
        <taxon>Trebouxiophyceae</taxon>
        <taxon>Chlorellales</taxon>
        <taxon>Chlorellaceae</taxon>
        <taxon>Chlorella clade</taxon>
        <taxon>Chlorella</taxon>
    </lineage>
</organism>
<dbReference type="SUPFAM" id="SSF89919">
    <property type="entry name" value="Ribosome-binding factor A, RbfA"/>
    <property type="match status" value="1"/>
</dbReference>
<dbReference type="InterPro" id="IPR023799">
    <property type="entry name" value="RbfA_dom_sf"/>
</dbReference>
<reference evidence="1" key="1">
    <citation type="submission" date="2020-11" db="EMBL/GenBank/DDBJ databases">
        <title>Chlorella ohadii genome sequencing and assembly.</title>
        <authorList>
            <person name="Murik O."/>
            <person name="Treves H."/>
            <person name="Kedem I."/>
            <person name="Shotland Y."/>
            <person name="Kaplan A."/>
        </authorList>
    </citation>
    <scope>NUCLEOTIDE SEQUENCE</scope>
    <source>
        <strain evidence="1">1</strain>
    </source>
</reference>
<evidence type="ECO:0008006" key="3">
    <source>
        <dbReference type="Google" id="ProtNLM"/>
    </source>
</evidence>
<evidence type="ECO:0000313" key="2">
    <source>
        <dbReference type="Proteomes" id="UP001205105"/>
    </source>
</evidence>
<dbReference type="GO" id="GO:0006364">
    <property type="term" value="P:rRNA processing"/>
    <property type="evidence" value="ECO:0007669"/>
    <property type="project" value="InterPro"/>
</dbReference>
<dbReference type="InterPro" id="IPR000238">
    <property type="entry name" value="RbfA"/>
</dbReference>
<protein>
    <recommendedName>
        <fullName evidence="3">Ribosome-binding factor A</fullName>
    </recommendedName>
</protein>
<keyword evidence="2" id="KW-1185">Reference proteome</keyword>
<comment type="caution">
    <text evidence="1">The sequence shown here is derived from an EMBL/GenBank/DDBJ whole genome shotgun (WGS) entry which is preliminary data.</text>
</comment>
<dbReference type="EMBL" id="JADXDR010000165">
    <property type="protein sequence ID" value="KAI7837074.1"/>
    <property type="molecule type" value="Genomic_DNA"/>
</dbReference>
<dbReference type="AlphaFoldDB" id="A0AAD5DMH0"/>
<sequence length="219" mass="23116">MSLSPALQPLLQQLTSLRGFLPACNSALLGSRGYAAGGRGSGGSGRDEGDDDLPAVNPKFRSATEMVWPATKQQERFASRVQSALETALLHNMQLREALVTQLGFAVKEVRMSPDHLKAFIQWDSILGQGAAAPLERELACMAPKLRTEVARVLRARNAPHLVFRRDAPTAKQQELEDIFAQLDAEAAADAAAAEAGAAAAEASVAAAAAGSSGEGRRE</sequence>